<keyword evidence="8 9" id="KW-0456">Lyase</keyword>
<evidence type="ECO:0000256" key="6">
    <source>
        <dbReference type="ARBA" id="ARBA00022793"/>
    </source>
</evidence>
<dbReference type="GO" id="GO:0047605">
    <property type="term" value="F:acetolactate decarboxylase activity"/>
    <property type="evidence" value="ECO:0007669"/>
    <property type="project" value="UniProtKB-UniRule"/>
</dbReference>
<dbReference type="SUPFAM" id="SSF117856">
    <property type="entry name" value="AF0104/ALDC/Ptd012-like"/>
    <property type="match status" value="1"/>
</dbReference>
<dbReference type="Pfam" id="PF03306">
    <property type="entry name" value="AAL_decarboxy"/>
    <property type="match status" value="1"/>
</dbReference>
<evidence type="ECO:0000313" key="11">
    <source>
        <dbReference type="EMBL" id="QHI68450.1"/>
    </source>
</evidence>
<dbReference type="RefSeq" id="WP_160626782.1">
    <property type="nucleotide sequence ID" value="NZ_CP047593.1"/>
</dbReference>
<dbReference type="PANTHER" id="PTHR35524">
    <property type="entry name" value="ALPHA-ACETOLACTATE DECARBOXYLASE"/>
    <property type="match status" value="1"/>
</dbReference>
<dbReference type="Proteomes" id="UP000464954">
    <property type="component" value="Chromosome"/>
</dbReference>
<keyword evidence="10" id="KW-0732">Signal</keyword>
<comment type="catalytic activity">
    <reaction evidence="1 9">
        <text>(2S)-2-acetolactate + H(+) = (R)-acetoin + CO2</text>
        <dbReference type="Rhea" id="RHEA:21580"/>
        <dbReference type="ChEBI" id="CHEBI:15378"/>
        <dbReference type="ChEBI" id="CHEBI:15686"/>
        <dbReference type="ChEBI" id="CHEBI:16526"/>
        <dbReference type="ChEBI" id="CHEBI:58476"/>
        <dbReference type="EC" id="4.1.1.5"/>
    </reaction>
</comment>
<dbReference type="CDD" id="cd17299">
    <property type="entry name" value="acetolactate_decarboxylase"/>
    <property type="match status" value="1"/>
</dbReference>
<sequence length="255" mass="28081">MNRILLPALAVLLLVTGCVTAPKNTLMQVSTIDALLAGAYDGQMTLDELKEHGDLGIGTFDALEGEMIVIDGKVYQARTDGAVYEMPDQATTPFADVVHFDADHTELLCGPLSAEDLQEKIDQLKPNRNLFLAFRIDGTFSSMKVRSVPKQEKPYPPLADVVKHQAVFEYKDIQGTVLGFRSPAFVKGIGVPGYHLHFISKDRTTGGHVLGLCLNDAILQADTCNDFFLTLTDRDEFGTLDLSKDRSHELEKVEK</sequence>
<keyword evidence="6 9" id="KW-0210">Decarboxylase</keyword>
<name>A0A6P1M1I7_9BACT</name>
<evidence type="ECO:0000256" key="8">
    <source>
        <dbReference type="ARBA" id="ARBA00023239"/>
    </source>
</evidence>
<reference evidence="11 12" key="1">
    <citation type="submission" date="2020-01" db="EMBL/GenBank/DDBJ databases">
        <title>Ponticoccus aerotolerans gen. nov., sp. nov., an anaerobic bacterium and proposal of Ponticoccusceae fam. nov., Ponticoccusles ord. nov. and Ponticoccuse classis nov. in the phylum Kiritimatiellaeota.</title>
        <authorList>
            <person name="Zhou L.Y."/>
            <person name="Du Z.J."/>
        </authorList>
    </citation>
    <scope>NUCLEOTIDE SEQUENCE [LARGE SCALE GENOMIC DNA]</scope>
    <source>
        <strain evidence="11 12">S-5007</strain>
    </source>
</reference>
<dbReference type="EMBL" id="CP047593">
    <property type="protein sequence ID" value="QHI68450.1"/>
    <property type="molecule type" value="Genomic_DNA"/>
</dbReference>
<dbReference type="Gene3D" id="3.30.1330.80">
    <property type="entry name" value="Hypothetical protein, similar to alpha- acetolactate decarboxylase, domain 2"/>
    <property type="match status" value="2"/>
</dbReference>
<dbReference type="PROSITE" id="PS51257">
    <property type="entry name" value="PROKAR_LIPOPROTEIN"/>
    <property type="match status" value="1"/>
</dbReference>
<evidence type="ECO:0000256" key="2">
    <source>
        <dbReference type="ARBA" id="ARBA00005170"/>
    </source>
</evidence>
<proteinExistence type="inferred from homology"/>
<comment type="pathway">
    <text evidence="2 9">Polyol metabolism; (R,R)-butane-2,3-diol biosynthesis; (R,R)-butane-2,3-diol from pyruvate: step 2/3.</text>
</comment>
<evidence type="ECO:0000313" key="12">
    <source>
        <dbReference type="Proteomes" id="UP000464954"/>
    </source>
</evidence>
<feature type="signal peptide" evidence="10">
    <location>
        <begin position="1"/>
        <end position="21"/>
    </location>
</feature>
<gene>
    <name evidence="11" type="primary">budA</name>
    <name evidence="11" type="ORF">GT409_02940</name>
</gene>
<dbReference type="NCBIfam" id="TIGR01252">
    <property type="entry name" value="acetolac_decarb"/>
    <property type="match status" value="1"/>
</dbReference>
<accession>A0A6P1M1I7</accession>
<dbReference type="GO" id="GO:0045151">
    <property type="term" value="P:acetoin biosynthetic process"/>
    <property type="evidence" value="ECO:0007669"/>
    <property type="project" value="UniProtKB-UniRule"/>
</dbReference>
<keyword evidence="12" id="KW-1185">Reference proteome</keyword>
<dbReference type="UniPathway" id="UPA00626">
    <property type="reaction ID" value="UER00678"/>
</dbReference>
<dbReference type="KEGG" id="taer:GT409_02940"/>
<feature type="chain" id="PRO_5027043929" description="Alpha-acetolactate decarboxylase" evidence="10">
    <location>
        <begin position="22"/>
        <end position="255"/>
    </location>
</feature>
<evidence type="ECO:0000256" key="10">
    <source>
        <dbReference type="SAM" id="SignalP"/>
    </source>
</evidence>
<evidence type="ECO:0000256" key="9">
    <source>
        <dbReference type="PIRNR" id="PIRNR001332"/>
    </source>
</evidence>
<dbReference type="AlphaFoldDB" id="A0A6P1M1I7"/>
<evidence type="ECO:0000256" key="3">
    <source>
        <dbReference type="ARBA" id="ARBA00007106"/>
    </source>
</evidence>
<evidence type="ECO:0000256" key="1">
    <source>
        <dbReference type="ARBA" id="ARBA00001784"/>
    </source>
</evidence>
<comment type="similarity">
    <text evidence="3 9">Belongs to the alpha-acetolactate decarboxylase family.</text>
</comment>
<dbReference type="PIRSF" id="PIRSF001332">
    <property type="entry name" value="Acetolac_decarb"/>
    <property type="match status" value="1"/>
</dbReference>
<evidence type="ECO:0000256" key="7">
    <source>
        <dbReference type="ARBA" id="ARBA00023061"/>
    </source>
</evidence>
<evidence type="ECO:0000256" key="5">
    <source>
        <dbReference type="ARBA" id="ARBA00020164"/>
    </source>
</evidence>
<dbReference type="PANTHER" id="PTHR35524:SF1">
    <property type="entry name" value="ALPHA-ACETOLACTATE DECARBOXYLASE"/>
    <property type="match status" value="1"/>
</dbReference>
<dbReference type="InterPro" id="IPR005128">
    <property type="entry name" value="Acetolactate_a_deCO2ase"/>
</dbReference>
<keyword evidence="7 9" id="KW-0005">Acetoin biosynthesis</keyword>
<dbReference type="EC" id="4.1.1.5" evidence="4 9"/>
<organism evidence="11 12">
    <name type="scientific">Tichowtungia aerotolerans</name>
    <dbReference type="NCBI Taxonomy" id="2697043"/>
    <lineage>
        <taxon>Bacteria</taxon>
        <taxon>Pseudomonadati</taxon>
        <taxon>Kiritimatiellota</taxon>
        <taxon>Tichowtungiia</taxon>
        <taxon>Tichowtungiales</taxon>
        <taxon>Tichowtungiaceae</taxon>
        <taxon>Tichowtungia</taxon>
    </lineage>
</organism>
<protein>
    <recommendedName>
        <fullName evidence="5 9">Alpha-acetolactate decarboxylase</fullName>
        <ecNumber evidence="4 9">4.1.1.5</ecNumber>
    </recommendedName>
</protein>
<evidence type="ECO:0000256" key="4">
    <source>
        <dbReference type="ARBA" id="ARBA00013204"/>
    </source>
</evidence>